<dbReference type="SUPFAM" id="SSF53335">
    <property type="entry name" value="S-adenosyl-L-methionine-dependent methyltransferases"/>
    <property type="match status" value="1"/>
</dbReference>
<comment type="caution">
    <text evidence="1">The sequence shown here is derived from an EMBL/GenBank/DDBJ whole genome shotgun (WGS) entry which is preliminary data.</text>
</comment>
<dbReference type="Pfam" id="PF13578">
    <property type="entry name" value="Methyltransf_24"/>
    <property type="match status" value="1"/>
</dbReference>
<dbReference type="PANTHER" id="PTHR40036:SF1">
    <property type="entry name" value="MACROCIN O-METHYLTRANSFERASE"/>
    <property type="match status" value="1"/>
</dbReference>
<dbReference type="PANTHER" id="PTHR40036">
    <property type="entry name" value="MACROCIN O-METHYLTRANSFERASE"/>
    <property type="match status" value="1"/>
</dbReference>
<evidence type="ECO:0000313" key="1">
    <source>
        <dbReference type="EMBL" id="OZM73246.1"/>
    </source>
</evidence>
<accession>A0A263D6Z0</accession>
<protein>
    <recommendedName>
        <fullName evidence="3">Methyltransferase</fullName>
    </recommendedName>
</protein>
<evidence type="ECO:0008006" key="3">
    <source>
        <dbReference type="Google" id="ProtNLM"/>
    </source>
</evidence>
<keyword evidence="2" id="KW-1185">Reference proteome</keyword>
<gene>
    <name evidence="1" type="ORF">CFN78_10295</name>
</gene>
<dbReference type="OrthoDB" id="7056009at2"/>
<dbReference type="RefSeq" id="WP_094862488.1">
    <property type="nucleotide sequence ID" value="NZ_NKYE01000005.1"/>
</dbReference>
<dbReference type="InterPro" id="IPR029063">
    <property type="entry name" value="SAM-dependent_MTases_sf"/>
</dbReference>
<organism evidence="1 2">
    <name type="scientific">Amycolatopsis antarctica</name>
    <dbReference type="NCBI Taxonomy" id="1854586"/>
    <lineage>
        <taxon>Bacteria</taxon>
        <taxon>Bacillati</taxon>
        <taxon>Actinomycetota</taxon>
        <taxon>Actinomycetes</taxon>
        <taxon>Pseudonocardiales</taxon>
        <taxon>Pseudonocardiaceae</taxon>
        <taxon>Amycolatopsis</taxon>
    </lineage>
</organism>
<dbReference type="Gene3D" id="3.40.50.150">
    <property type="entry name" value="Vaccinia Virus protein VP39"/>
    <property type="match status" value="1"/>
</dbReference>
<proteinExistence type="predicted"/>
<dbReference type="EMBL" id="NKYE01000005">
    <property type="protein sequence ID" value="OZM73246.1"/>
    <property type="molecule type" value="Genomic_DNA"/>
</dbReference>
<name>A0A263D6Z0_9PSEU</name>
<sequence length="287" mass="32784">MIARLRDLLRIEPVRRAVRDKTQRAVGEVVEPLHDEHAERLERLEREVAELRAKDLPELRELLSGQQRELLDRLVEFEVRTRRDIVYASDVDTTRDTGRFVAEQMPGARRFAHPHETLRYALSLAPQGGMALEFGVYRGETLRVIAGERTGAVYGFDSFQGLPEDWRLDFPAGTFDVDGLPSVDGAELVVGWFAETLPGFLDAHQAPVDFLHVDGDLYSSARTVLDLVGPRLRPGSVVVFDEFFNFPGWRDHEYRAWQEYVARTGTRFGYEAYTYSDEQVVVRITAE</sequence>
<reference evidence="1 2" key="1">
    <citation type="submission" date="2017-07" db="EMBL/GenBank/DDBJ databases">
        <title>Amycolatopsis antarcticus sp. nov., isolated from the surface of an Antarcticus brown macroalga.</title>
        <authorList>
            <person name="Wang J."/>
            <person name="Leiva S."/>
            <person name="Huang J."/>
            <person name="Huang Y."/>
        </authorList>
    </citation>
    <scope>NUCLEOTIDE SEQUENCE [LARGE SCALE GENOMIC DNA]</scope>
    <source>
        <strain evidence="1 2">AU-G6</strain>
    </source>
</reference>
<dbReference type="AlphaFoldDB" id="A0A263D6Z0"/>
<evidence type="ECO:0000313" key="2">
    <source>
        <dbReference type="Proteomes" id="UP000242444"/>
    </source>
</evidence>
<dbReference type="InterPro" id="IPR008884">
    <property type="entry name" value="TylF_MeTrfase"/>
</dbReference>
<dbReference type="Proteomes" id="UP000242444">
    <property type="component" value="Unassembled WGS sequence"/>
</dbReference>
<dbReference type="InParanoid" id="A0A263D6Z0"/>